<gene>
    <name evidence="5" type="ORF">Bca52824_053572</name>
</gene>
<evidence type="ECO:0000256" key="3">
    <source>
        <dbReference type="ARBA" id="ARBA00023180"/>
    </source>
</evidence>
<organism evidence="5 6">
    <name type="scientific">Brassica carinata</name>
    <name type="common">Ethiopian mustard</name>
    <name type="synonym">Abyssinian cabbage</name>
    <dbReference type="NCBI Taxonomy" id="52824"/>
    <lineage>
        <taxon>Eukaryota</taxon>
        <taxon>Viridiplantae</taxon>
        <taxon>Streptophyta</taxon>
        <taxon>Embryophyta</taxon>
        <taxon>Tracheophyta</taxon>
        <taxon>Spermatophyta</taxon>
        <taxon>Magnoliopsida</taxon>
        <taxon>eudicotyledons</taxon>
        <taxon>Gunneridae</taxon>
        <taxon>Pentapetalae</taxon>
        <taxon>rosids</taxon>
        <taxon>malvids</taxon>
        <taxon>Brassicales</taxon>
        <taxon>Brassicaceae</taxon>
        <taxon>Brassiceae</taxon>
        <taxon>Brassica</taxon>
    </lineage>
</organism>
<dbReference type="SMART" id="SM00108">
    <property type="entry name" value="B_lectin"/>
    <property type="match status" value="1"/>
</dbReference>
<dbReference type="InterPro" id="IPR036426">
    <property type="entry name" value="Bulb-type_lectin_dom_sf"/>
</dbReference>
<keyword evidence="6" id="KW-1185">Reference proteome</keyword>
<proteinExistence type="predicted"/>
<evidence type="ECO:0000259" key="4">
    <source>
        <dbReference type="PROSITE" id="PS50927"/>
    </source>
</evidence>
<dbReference type="EMBL" id="JAAMPC010000011">
    <property type="protein sequence ID" value="KAG2282352.1"/>
    <property type="molecule type" value="Genomic_DNA"/>
</dbReference>
<dbReference type="Pfam" id="PF01453">
    <property type="entry name" value="B_lectin"/>
    <property type="match status" value="1"/>
</dbReference>
<name>A0A8X7R682_BRACI</name>
<sequence>MENNLVILNESRDLIWSRNLSGSVVRTDTWNGYQFGNMALVFQLNDNADSFLMKTFPNSNSSLTMVPCGVYDIHTWVPGITVKYPVDYRASRTFKNSTLVSPNKLFELGFFQSQNKWYLGKRWKQDTDKTILWVANRNVPLLESYGVLKFMENNLVILNESRDLIWSRNLSGSVVRSPMLAELLDNGTWS</sequence>
<reference evidence="5 6" key="1">
    <citation type="submission" date="2020-02" db="EMBL/GenBank/DDBJ databases">
        <authorList>
            <person name="Ma Q."/>
            <person name="Huang Y."/>
            <person name="Song X."/>
            <person name="Pei D."/>
        </authorList>
    </citation>
    <scope>NUCLEOTIDE SEQUENCE [LARGE SCALE GENOMIC DNA]</scope>
    <source>
        <strain evidence="5">Sxm20200214</strain>
        <tissue evidence="5">Leaf</tissue>
    </source>
</reference>
<comment type="caution">
    <text evidence="5">The sequence shown here is derived from an EMBL/GenBank/DDBJ whole genome shotgun (WGS) entry which is preliminary data.</text>
</comment>
<dbReference type="OrthoDB" id="785331at2759"/>
<dbReference type="PANTHER" id="PTHR32444">
    <property type="entry name" value="BULB-TYPE LECTIN DOMAIN-CONTAINING PROTEIN"/>
    <property type="match status" value="1"/>
</dbReference>
<evidence type="ECO:0000256" key="1">
    <source>
        <dbReference type="ARBA" id="ARBA00022729"/>
    </source>
</evidence>
<keyword evidence="1" id="KW-0732">Signal</keyword>
<dbReference type="InterPro" id="IPR001480">
    <property type="entry name" value="Bulb-type_lectin_dom"/>
</dbReference>
<dbReference type="AlphaFoldDB" id="A0A8X7R682"/>
<protein>
    <recommendedName>
        <fullName evidence="4">Bulb-type lectin domain-containing protein</fullName>
    </recommendedName>
</protein>
<dbReference type="PROSITE" id="PS50927">
    <property type="entry name" value="BULB_LECTIN"/>
    <property type="match status" value="1"/>
</dbReference>
<keyword evidence="2" id="KW-1015">Disulfide bond</keyword>
<feature type="domain" description="Bulb-type lectin" evidence="4">
    <location>
        <begin position="84"/>
        <end position="190"/>
    </location>
</feature>
<accession>A0A8X7R682</accession>
<keyword evidence="3" id="KW-0325">Glycoprotein</keyword>
<dbReference type="PANTHER" id="PTHR32444:SF89">
    <property type="entry name" value="S GLYCOPROTEIN"/>
    <property type="match status" value="1"/>
</dbReference>
<evidence type="ECO:0000313" key="6">
    <source>
        <dbReference type="Proteomes" id="UP000886595"/>
    </source>
</evidence>
<dbReference type="Proteomes" id="UP000886595">
    <property type="component" value="Unassembled WGS sequence"/>
</dbReference>
<dbReference type="SUPFAM" id="SSF51110">
    <property type="entry name" value="alpha-D-mannose-specific plant lectins"/>
    <property type="match status" value="1"/>
</dbReference>
<evidence type="ECO:0000313" key="5">
    <source>
        <dbReference type="EMBL" id="KAG2282352.1"/>
    </source>
</evidence>
<evidence type="ECO:0000256" key="2">
    <source>
        <dbReference type="ARBA" id="ARBA00023157"/>
    </source>
</evidence>
<dbReference type="Gene3D" id="2.90.10.10">
    <property type="entry name" value="Bulb-type lectin domain"/>
    <property type="match status" value="1"/>
</dbReference>